<dbReference type="Pfam" id="PF01494">
    <property type="entry name" value="FAD_binding_3"/>
    <property type="match status" value="1"/>
</dbReference>
<dbReference type="GO" id="GO:0004497">
    <property type="term" value="F:monooxygenase activity"/>
    <property type="evidence" value="ECO:0007669"/>
    <property type="project" value="UniProtKB-KW"/>
</dbReference>
<evidence type="ECO:0000259" key="2">
    <source>
        <dbReference type="Pfam" id="PF01494"/>
    </source>
</evidence>
<keyword evidence="4" id="KW-1185">Reference proteome</keyword>
<dbReference type="AlphaFoldDB" id="A0A7X1J5P5"/>
<accession>A0A7X1J5P5</accession>
<evidence type="ECO:0000256" key="1">
    <source>
        <dbReference type="SAM" id="MobiDB-lite"/>
    </source>
</evidence>
<dbReference type="RefSeq" id="WP_186284558.1">
    <property type="nucleotide sequence ID" value="NZ_JACMSF010000028.1"/>
</dbReference>
<keyword evidence="3" id="KW-0560">Oxidoreductase</keyword>
<dbReference type="InterPro" id="IPR036188">
    <property type="entry name" value="FAD/NAD-bd_sf"/>
</dbReference>
<reference evidence="3 4" key="1">
    <citation type="submission" date="2020-08" db="EMBL/GenBank/DDBJ databases">
        <title>Streptomyces sp. PSKA01 genome sequencing and assembly.</title>
        <authorList>
            <person name="Mandal S."/>
            <person name="Maiti P.K."/>
            <person name="Das P."/>
        </authorList>
    </citation>
    <scope>NUCLEOTIDE SEQUENCE [LARGE SCALE GENOMIC DNA]</scope>
    <source>
        <strain evidence="3 4">PSKA01</strain>
    </source>
</reference>
<gene>
    <name evidence="3" type="ORF">H4N64_24440</name>
</gene>
<dbReference type="EMBL" id="JACMSF010000028">
    <property type="protein sequence ID" value="MBC2904691.1"/>
    <property type="molecule type" value="Genomic_DNA"/>
</dbReference>
<organism evidence="3 4">
    <name type="scientific">Streptomyces cupreus</name>
    <dbReference type="NCBI Taxonomy" id="2759956"/>
    <lineage>
        <taxon>Bacteria</taxon>
        <taxon>Bacillati</taxon>
        <taxon>Actinomycetota</taxon>
        <taxon>Actinomycetes</taxon>
        <taxon>Kitasatosporales</taxon>
        <taxon>Streptomycetaceae</taxon>
        <taxon>Streptomyces</taxon>
    </lineage>
</organism>
<dbReference type="Proteomes" id="UP000584670">
    <property type="component" value="Unassembled WGS sequence"/>
</dbReference>
<proteinExistence type="predicted"/>
<sequence>MHVVVCGAGPVGAVTALLLAGEGHRVTVLDKRPQTVRSPAGSDGVDRFPGAYAGPGRPTSRRFSFCPQR</sequence>
<keyword evidence="3" id="KW-0503">Monooxygenase</keyword>
<protein>
    <submittedName>
        <fullName evidence="3">FAD-dependent monooxygenase</fullName>
    </submittedName>
</protein>
<name>A0A7X1J5P5_9ACTN</name>
<dbReference type="SUPFAM" id="SSF51971">
    <property type="entry name" value="Nucleotide-binding domain"/>
    <property type="match status" value="1"/>
</dbReference>
<feature type="region of interest" description="Disordered" evidence="1">
    <location>
        <begin position="34"/>
        <end position="69"/>
    </location>
</feature>
<evidence type="ECO:0000313" key="4">
    <source>
        <dbReference type="Proteomes" id="UP000584670"/>
    </source>
</evidence>
<dbReference type="InterPro" id="IPR002938">
    <property type="entry name" value="FAD-bd"/>
</dbReference>
<feature type="domain" description="FAD-binding" evidence="2">
    <location>
        <begin position="2"/>
        <end position="39"/>
    </location>
</feature>
<dbReference type="Gene3D" id="3.50.50.60">
    <property type="entry name" value="FAD/NAD(P)-binding domain"/>
    <property type="match status" value="1"/>
</dbReference>
<comment type="caution">
    <text evidence="3">The sequence shown here is derived from an EMBL/GenBank/DDBJ whole genome shotgun (WGS) entry which is preliminary data.</text>
</comment>
<evidence type="ECO:0000313" key="3">
    <source>
        <dbReference type="EMBL" id="MBC2904691.1"/>
    </source>
</evidence>
<dbReference type="GO" id="GO:0071949">
    <property type="term" value="F:FAD binding"/>
    <property type="evidence" value="ECO:0007669"/>
    <property type="project" value="InterPro"/>
</dbReference>